<dbReference type="CDD" id="cd00063">
    <property type="entry name" value="FN3"/>
    <property type="match status" value="1"/>
</dbReference>
<dbReference type="PANTHER" id="PTHR44170">
    <property type="entry name" value="PROTEIN SIDEKICK"/>
    <property type="match status" value="1"/>
</dbReference>
<dbReference type="Gene3D" id="2.60.40.10">
    <property type="entry name" value="Immunoglobulins"/>
    <property type="match status" value="1"/>
</dbReference>
<dbReference type="EnsemblMetazoa" id="G937.17">
    <property type="protein sequence ID" value="G937.17:cds"/>
    <property type="gene ID" value="G937"/>
</dbReference>
<dbReference type="Pfam" id="PF00041">
    <property type="entry name" value="fn3"/>
    <property type="match status" value="1"/>
</dbReference>
<dbReference type="SMART" id="SM00060">
    <property type="entry name" value="FN3"/>
    <property type="match status" value="1"/>
</dbReference>
<evidence type="ECO:0000259" key="3">
    <source>
        <dbReference type="PROSITE" id="PS50853"/>
    </source>
</evidence>
<dbReference type="InterPro" id="IPR013783">
    <property type="entry name" value="Ig-like_fold"/>
</dbReference>
<feature type="signal peptide" evidence="2">
    <location>
        <begin position="1"/>
        <end position="19"/>
    </location>
</feature>
<name>A0A8W8P5W6_MAGGI</name>
<accession>A0A8W8P5W6</accession>
<dbReference type="PANTHER" id="PTHR44170:SF6">
    <property type="entry name" value="CONTACTIN"/>
    <property type="match status" value="1"/>
</dbReference>
<dbReference type="PROSITE" id="PS50853">
    <property type="entry name" value="FN3"/>
    <property type="match status" value="1"/>
</dbReference>
<feature type="domain" description="Fibronectin type-III" evidence="3">
    <location>
        <begin position="25"/>
        <end position="111"/>
    </location>
</feature>
<organism evidence="4 5">
    <name type="scientific">Magallana gigas</name>
    <name type="common">Pacific oyster</name>
    <name type="synonym">Crassostrea gigas</name>
    <dbReference type="NCBI Taxonomy" id="29159"/>
    <lineage>
        <taxon>Eukaryota</taxon>
        <taxon>Metazoa</taxon>
        <taxon>Spiralia</taxon>
        <taxon>Lophotrochozoa</taxon>
        <taxon>Mollusca</taxon>
        <taxon>Bivalvia</taxon>
        <taxon>Autobranchia</taxon>
        <taxon>Pteriomorphia</taxon>
        <taxon>Ostreida</taxon>
        <taxon>Ostreoidea</taxon>
        <taxon>Ostreidae</taxon>
        <taxon>Magallana</taxon>
    </lineage>
</organism>
<evidence type="ECO:0000313" key="4">
    <source>
        <dbReference type="EnsemblMetazoa" id="G937.18:cds"/>
    </source>
</evidence>
<dbReference type="SUPFAM" id="SSF49265">
    <property type="entry name" value="Fibronectin type III"/>
    <property type="match status" value="1"/>
</dbReference>
<dbReference type="Proteomes" id="UP000005408">
    <property type="component" value="Unassembled WGS sequence"/>
</dbReference>
<evidence type="ECO:0000313" key="5">
    <source>
        <dbReference type="Proteomes" id="UP000005408"/>
    </source>
</evidence>
<dbReference type="EnsemblMetazoa" id="G937.19">
    <property type="protein sequence ID" value="G937.19:cds"/>
    <property type="gene ID" value="G937"/>
</dbReference>
<reference evidence="4" key="1">
    <citation type="submission" date="2022-08" db="UniProtKB">
        <authorList>
            <consortium name="EnsemblMetazoa"/>
        </authorList>
    </citation>
    <scope>IDENTIFICATION</scope>
    <source>
        <strain evidence="4">05x7-T-G4-1.051#20</strain>
    </source>
</reference>
<dbReference type="GO" id="GO:0098609">
    <property type="term" value="P:cell-cell adhesion"/>
    <property type="evidence" value="ECO:0007669"/>
    <property type="project" value="TreeGrafter"/>
</dbReference>
<protein>
    <recommendedName>
        <fullName evidence="3">Fibronectin type-III domain-containing protein</fullName>
    </recommendedName>
</protein>
<keyword evidence="1" id="KW-1015">Disulfide bond</keyword>
<dbReference type="InterPro" id="IPR036116">
    <property type="entry name" value="FN3_sf"/>
</dbReference>
<evidence type="ECO:0000256" key="2">
    <source>
        <dbReference type="SAM" id="SignalP"/>
    </source>
</evidence>
<dbReference type="EnsemblMetazoa" id="G937.18">
    <property type="protein sequence ID" value="G937.18:cds"/>
    <property type="gene ID" value="G937"/>
</dbReference>
<sequence length="125" mass="14340">MECIVECLFLLFSLNGITGQSVPVKPTRLTHWEVTPQTVRLTWNAGDSEVIVQYRPKDDPGAEWIETRPKSEEFTVRRLQPFTVYQFRVVPVNVYGQGQASDIIEVRTGELGLFIDNNRNNMVKN</sequence>
<dbReference type="InterPro" id="IPR003961">
    <property type="entry name" value="FN3_dom"/>
</dbReference>
<proteinExistence type="predicted"/>
<keyword evidence="2" id="KW-0732">Signal</keyword>
<evidence type="ECO:0000256" key="1">
    <source>
        <dbReference type="ARBA" id="ARBA00023157"/>
    </source>
</evidence>
<keyword evidence="5" id="KW-1185">Reference proteome</keyword>
<feature type="chain" id="PRO_5042432271" description="Fibronectin type-III domain-containing protein" evidence="2">
    <location>
        <begin position="20"/>
        <end position="125"/>
    </location>
</feature>
<dbReference type="GO" id="GO:0016020">
    <property type="term" value="C:membrane"/>
    <property type="evidence" value="ECO:0007669"/>
    <property type="project" value="UniProtKB-SubCell"/>
</dbReference>
<dbReference type="AlphaFoldDB" id="A0A8W8P5W6"/>